<keyword evidence="2" id="KW-0611">Plant defense</keyword>
<dbReference type="PROSITE" id="PS51032">
    <property type="entry name" value="AP2_ERF"/>
    <property type="match status" value="1"/>
</dbReference>
<evidence type="ECO:0000256" key="7">
    <source>
        <dbReference type="ARBA" id="ARBA00023242"/>
    </source>
</evidence>
<organism evidence="10 11">
    <name type="scientific">Anisodus tanguticus</name>
    <dbReference type="NCBI Taxonomy" id="243964"/>
    <lineage>
        <taxon>Eukaryota</taxon>
        <taxon>Viridiplantae</taxon>
        <taxon>Streptophyta</taxon>
        <taxon>Embryophyta</taxon>
        <taxon>Tracheophyta</taxon>
        <taxon>Spermatophyta</taxon>
        <taxon>Magnoliopsida</taxon>
        <taxon>eudicotyledons</taxon>
        <taxon>Gunneridae</taxon>
        <taxon>Pentapetalae</taxon>
        <taxon>asterids</taxon>
        <taxon>lamiids</taxon>
        <taxon>Solanales</taxon>
        <taxon>Solanaceae</taxon>
        <taxon>Solanoideae</taxon>
        <taxon>Hyoscyameae</taxon>
        <taxon>Anisodus</taxon>
    </lineage>
</organism>
<evidence type="ECO:0000256" key="1">
    <source>
        <dbReference type="ARBA" id="ARBA00004123"/>
    </source>
</evidence>
<evidence type="ECO:0000256" key="8">
    <source>
        <dbReference type="SAM" id="MobiDB-lite"/>
    </source>
</evidence>
<reference evidence="10" key="1">
    <citation type="submission" date="2023-12" db="EMBL/GenBank/DDBJ databases">
        <title>Genome assembly of Anisodus tanguticus.</title>
        <authorList>
            <person name="Wang Y.-J."/>
        </authorList>
    </citation>
    <scope>NUCLEOTIDE SEQUENCE</scope>
    <source>
        <strain evidence="10">KB-2021</strain>
        <tissue evidence="10">Leaf</tissue>
    </source>
</reference>
<dbReference type="GO" id="GO:0006952">
    <property type="term" value="P:defense response"/>
    <property type="evidence" value="ECO:0007669"/>
    <property type="project" value="UniProtKB-KW"/>
</dbReference>
<dbReference type="SMART" id="SM00380">
    <property type="entry name" value="AP2"/>
    <property type="match status" value="1"/>
</dbReference>
<name>A0AAE1SL00_9SOLA</name>
<dbReference type="GO" id="GO:0003677">
    <property type="term" value="F:DNA binding"/>
    <property type="evidence" value="ECO:0007669"/>
    <property type="project" value="UniProtKB-KW"/>
</dbReference>
<dbReference type="Proteomes" id="UP001291623">
    <property type="component" value="Unassembled WGS sequence"/>
</dbReference>
<comment type="subcellular location">
    <subcellularLocation>
        <location evidence="1">Nucleus</location>
    </subcellularLocation>
</comment>
<gene>
    <name evidence="10" type="ORF">RND71_011089</name>
</gene>
<keyword evidence="5" id="KW-0010">Activator</keyword>
<keyword evidence="11" id="KW-1185">Reference proteome</keyword>
<keyword evidence="4" id="KW-0238">DNA-binding</keyword>
<keyword evidence="3" id="KW-0805">Transcription regulation</keyword>
<protein>
    <recommendedName>
        <fullName evidence="9">AP2/ERF domain-containing protein</fullName>
    </recommendedName>
</protein>
<dbReference type="PRINTS" id="PR00367">
    <property type="entry name" value="ETHRSPELEMNT"/>
</dbReference>
<dbReference type="SUPFAM" id="SSF54171">
    <property type="entry name" value="DNA-binding domain"/>
    <property type="match status" value="1"/>
</dbReference>
<evidence type="ECO:0000256" key="2">
    <source>
        <dbReference type="ARBA" id="ARBA00022821"/>
    </source>
</evidence>
<evidence type="ECO:0000256" key="5">
    <source>
        <dbReference type="ARBA" id="ARBA00023159"/>
    </source>
</evidence>
<keyword evidence="7" id="KW-0539">Nucleus</keyword>
<dbReference type="CDD" id="cd00018">
    <property type="entry name" value="AP2"/>
    <property type="match status" value="1"/>
</dbReference>
<dbReference type="InterPro" id="IPR044808">
    <property type="entry name" value="ERF_plant"/>
</dbReference>
<sequence length="145" mass="16088">MVSALTRVVTCVGEKRGREEQHHFLSDISSSSGVRQKPWGKWAAEIRDPYKAARVWLGTFDTAEDAARAYDEAALKFRGSKAKLNFRENVKLLPTSSIPCQNAFVPFVPFMFFEYSKATGQSSGSDFRATSSDSTHQCPSPSSSR</sequence>
<dbReference type="EMBL" id="JAVYJV010000005">
    <property type="protein sequence ID" value="KAK4371614.1"/>
    <property type="molecule type" value="Genomic_DNA"/>
</dbReference>
<evidence type="ECO:0000256" key="4">
    <source>
        <dbReference type="ARBA" id="ARBA00023125"/>
    </source>
</evidence>
<dbReference type="PANTHER" id="PTHR31190">
    <property type="entry name" value="DNA-BINDING DOMAIN"/>
    <property type="match status" value="1"/>
</dbReference>
<evidence type="ECO:0000259" key="9">
    <source>
        <dbReference type="PROSITE" id="PS51032"/>
    </source>
</evidence>
<dbReference type="PANTHER" id="PTHR31190:SF445">
    <property type="entry name" value="ETHYLENE-RESPONSIVE TRANSCRIPTION FACTOR RAP2-6"/>
    <property type="match status" value="1"/>
</dbReference>
<feature type="domain" description="AP2/ERF" evidence="9">
    <location>
        <begin position="30"/>
        <end position="87"/>
    </location>
</feature>
<dbReference type="GO" id="GO:0009873">
    <property type="term" value="P:ethylene-activated signaling pathway"/>
    <property type="evidence" value="ECO:0007669"/>
    <property type="project" value="InterPro"/>
</dbReference>
<proteinExistence type="predicted"/>
<evidence type="ECO:0000313" key="10">
    <source>
        <dbReference type="EMBL" id="KAK4371614.1"/>
    </source>
</evidence>
<dbReference type="FunFam" id="3.30.730.10:FF:000001">
    <property type="entry name" value="Ethylene-responsive transcription factor 2"/>
    <property type="match status" value="1"/>
</dbReference>
<dbReference type="InterPro" id="IPR016177">
    <property type="entry name" value="DNA-bd_dom_sf"/>
</dbReference>
<feature type="region of interest" description="Disordered" evidence="8">
    <location>
        <begin position="120"/>
        <end position="145"/>
    </location>
</feature>
<dbReference type="InterPro" id="IPR001471">
    <property type="entry name" value="AP2/ERF_dom"/>
</dbReference>
<evidence type="ECO:0000256" key="3">
    <source>
        <dbReference type="ARBA" id="ARBA00023015"/>
    </source>
</evidence>
<comment type="caution">
    <text evidence="10">The sequence shown here is derived from an EMBL/GenBank/DDBJ whole genome shotgun (WGS) entry which is preliminary data.</text>
</comment>
<keyword evidence="6" id="KW-0804">Transcription</keyword>
<accession>A0AAE1SL00</accession>
<dbReference type="InterPro" id="IPR036955">
    <property type="entry name" value="AP2/ERF_dom_sf"/>
</dbReference>
<evidence type="ECO:0000313" key="11">
    <source>
        <dbReference type="Proteomes" id="UP001291623"/>
    </source>
</evidence>
<dbReference type="Pfam" id="PF00847">
    <property type="entry name" value="AP2"/>
    <property type="match status" value="1"/>
</dbReference>
<dbReference type="GO" id="GO:0003700">
    <property type="term" value="F:DNA-binding transcription factor activity"/>
    <property type="evidence" value="ECO:0007669"/>
    <property type="project" value="InterPro"/>
</dbReference>
<dbReference type="Gene3D" id="3.30.730.10">
    <property type="entry name" value="AP2/ERF domain"/>
    <property type="match status" value="1"/>
</dbReference>
<dbReference type="AlphaFoldDB" id="A0AAE1SL00"/>
<evidence type="ECO:0000256" key="6">
    <source>
        <dbReference type="ARBA" id="ARBA00023163"/>
    </source>
</evidence>
<dbReference type="GO" id="GO:0005634">
    <property type="term" value="C:nucleus"/>
    <property type="evidence" value="ECO:0007669"/>
    <property type="project" value="UniProtKB-SubCell"/>
</dbReference>